<organism evidence="2">
    <name type="scientific">Salvia splendens</name>
    <name type="common">Scarlet sage</name>
    <dbReference type="NCBI Taxonomy" id="180675"/>
    <lineage>
        <taxon>Eukaryota</taxon>
        <taxon>Viridiplantae</taxon>
        <taxon>Streptophyta</taxon>
        <taxon>Embryophyta</taxon>
        <taxon>Tracheophyta</taxon>
        <taxon>Spermatophyta</taxon>
        <taxon>Magnoliopsida</taxon>
        <taxon>eudicotyledons</taxon>
        <taxon>Gunneridae</taxon>
        <taxon>Pentapetalae</taxon>
        <taxon>asterids</taxon>
        <taxon>lamiids</taxon>
        <taxon>Lamiales</taxon>
        <taxon>Lamiaceae</taxon>
        <taxon>Nepetoideae</taxon>
        <taxon>Mentheae</taxon>
        <taxon>Salviinae</taxon>
        <taxon>Salvia</taxon>
        <taxon>Salvia subgen. Calosphace</taxon>
        <taxon>core Calosphace</taxon>
    </lineage>
</organism>
<evidence type="ECO:0000256" key="1">
    <source>
        <dbReference type="SAM" id="Phobius"/>
    </source>
</evidence>
<keyword evidence="1" id="KW-0812">Transmembrane</keyword>
<dbReference type="EMBL" id="PNBA02000003">
    <property type="protein sequence ID" value="KAG6430054.1"/>
    <property type="molecule type" value="Genomic_DNA"/>
</dbReference>
<keyword evidence="1" id="KW-0472">Membrane</keyword>
<dbReference type="Proteomes" id="UP000298416">
    <property type="component" value="Unassembled WGS sequence"/>
</dbReference>
<accession>A0A8X8YE44</accession>
<keyword evidence="1" id="KW-1133">Transmembrane helix</keyword>
<dbReference type="AlphaFoldDB" id="A0A8X8YE44"/>
<proteinExistence type="predicted"/>
<reference evidence="2" key="2">
    <citation type="submission" date="2020-08" db="EMBL/GenBank/DDBJ databases">
        <title>Plant Genome Project.</title>
        <authorList>
            <person name="Zhang R.-G."/>
        </authorList>
    </citation>
    <scope>NUCLEOTIDE SEQUENCE</scope>
    <source>
        <strain evidence="2">Huo1</strain>
        <tissue evidence="2">Leaf</tissue>
    </source>
</reference>
<feature type="transmembrane region" description="Helical" evidence="1">
    <location>
        <begin position="220"/>
        <end position="237"/>
    </location>
</feature>
<evidence type="ECO:0000313" key="3">
    <source>
        <dbReference type="Proteomes" id="UP000298416"/>
    </source>
</evidence>
<comment type="caution">
    <text evidence="2">The sequence shown here is derived from an EMBL/GenBank/DDBJ whole genome shotgun (WGS) entry which is preliminary data.</text>
</comment>
<dbReference type="PANTHER" id="PTHR36329:SF1">
    <property type="entry name" value="TRANSMEMBRANE PROTEIN"/>
    <property type="match status" value="1"/>
</dbReference>
<feature type="transmembrane region" description="Helical" evidence="1">
    <location>
        <begin position="91"/>
        <end position="113"/>
    </location>
</feature>
<gene>
    <name evidence="2" type="ORF">SASPL_108115</name>
</gene>
<sequence>METSAAADGVDSFYKPLPPLYFTFMTLWLLSAASWTFNTYINRRFQPNKLQWMLASVPWIKSLQLGLSFLFWYTCFYTNVCSLWMSFGVYIMGVLFQTSAFMSFFLISHGYCITCHRLSLSERRTLVALGTVFYLTLIGYRGYVPYFSVSLPLSCNNISVLRDQLSFIDHEEVQAMYDAVYTKYTMFKKFQGAMHVVAVAEFAMFISLDNSLETYWIRLLVREWAQLFIFLYIGWIFRSQQLVPRFSVMPILRSKVETVIPPIYRIEMDAETFKEFRCHEWQIGVPSVACKRSTNMKDSSVLVVIQHPHLPNPKPGTLNPGCEFTTTFGSFGQMR</sequence>
<protein>
    <submittedName>
        <fullName evidence="2">Uncharacterized protein</fullName>
    </submittedName>
</protein>
<dbReference type="PANTHER" id="PTHR36329">
    <property type="entry name" value="TRANSMEMBRANE PROTEIN"/>
    <property type="match status" value="1"/>
</dbReference>
<evidence type="ECO:0000313" key="2">
    <source>
        <dbReference type="EMBL" id="KAG6430054.1"/>
    </source>
</evidence>
<feature type="transmembrane region" description="Helical" evidence="1">
    <location>
        <begin position="62"/>
        <end position="85"/>
    </location>
</feature>
<feature type="transmembrane region" description="Helical" evidence="1">
    <location>
        <begin position="125"/>
        <end position="143"/>
    </location>
</feature>
<feature type="transmembrane region" description="Helical" evidence="1">
    <location>
        <begin position="20"/>
        <end position="41"/>
    </location>
</feature>
<name>A0A8X8YE44_SALSN</name>
<feature type="transmembrane region" description="Helical" evidence="1">
    <location>
        <begin position="190"/>
        <end position="208"/>
    </location>
</feature>
<reference evidence="2" key="1">
    <citation type="submission" date="2018-01" db="EMBL/GenBank/DDBJ databases">
        <authorList>
            <person name="Mao J.F."/>
        </authorList>
    </citation>
    <scope>NUCLEOTIDE SEQUENCE</scope>
    <source>
        <strain evidence="2">Huo1</strain>
        <tissue evidence="2">Leaf</tissue>
    </source>
</reference>
<keyword evidence="3" id="KW-1185">Reference proteome</keyword>